<name>A0AAD9J2B1_9ANNE</name>
<protein>
    <submittedName>
        <fullName evidence="1">Uncharacterized protein</fullName>
    </submittedName>
</protein>
<sequence>MTTLPTDGCQRIRISLDSGSTTTMDDLGSTDHDSIILEDLEDPFSDGENPVVGSVRTRVSSVTQGHGISSGSRILGHRVLQKTLSAPPMAYRDGRQELLDAANSSLSQGCWLFADGGNDDRDDNDNLTNVGDDNDDELVLHPWDPGYKRKTCIIKLDGCQYTIGNYV</sequence>
<comment type="caution">
    <text evidence="1">The sequence shown here is derived from an EMBL/GenBank/DDBJ whole genome shotgun (WGS) entry which is preliminary data.</text>
</comment>
<evidence type="ECO:0000313" key="1">
    <source>
        <dbReference type="EMBL" id="KAK2144660.1"/>
    </source>
</evidence>
<gene>
    <name evidence="1" type="ORF">LSH36_739g01009</name>
</gene>
<dbReference type="Proteomes" id="UP001208570">
    <property type="component" value="Unassembled WGS sequence"/>
</dbReference>
<dbReference type="EMBL" id="JAODUP010000739">
    <property type="protein sequence ID" value="KAK2144660.1"/>
    <property type="molecule type" value="Genomic_DNA"/>
</dbReference>
<dbReference type="AlphaFoldDB" id="A0AAD9J2B1"/>
<organism evidence="1 2">
    <name type="scientific">Paralvinella palmiformis</name>
    <dbReference type="NCBI Taxonomy" id="53620"/>
    <lineage>
        <taxon>Eukaryota</taxon>
        <taxon>Metazoa</taxon>
        <taxon>Spiralia</taxon>
        <taxon>Lophotrochozoa</taxon>
        <taxon>Annelida</taxon>
        <taxon>Polychaeta</taxon>
        <taxon>Sedentaria</taxon>
        <taxon>Canalipalpata</taxon>
        <taxon>Terebellida</taxon>
        <taxon>Terebelliformia</taxon>
        <taxon>Alvinellidae</taxon>
        <taxon>Paralvinella</taxon>
    </lineage>
</organism>
<reference evidence="1" key="1">
    <citation type="journal article" date="2023" name="Mol. Biol. Evol.">
        <title>Third-Generation Sequencing Reveals the Adaptive Role of the Epigenome in Three Deep-Sea Polychaetes.</title>
        <authorList>
            <person name="Perez M."/>
            <person name="Aroh O."/>
            <person name="Sun Y."/>
            <person name="Lan Y."/>
            <person name="Juniper S.K."/>
            <person name="Young C.R."/>
            <person name="Angers B."/>
            <person name="Qian P.Y."/>
        </authorList>
    </citation>
    <scope>NUCLEOTIDE SEQUENCE</scope>
    <source>
        <strain evidence="1">P08H-3</strain>
    </source>
</reference>
<proteinExistence type="predicted"/>
<evidence type="ECO:0000313" key="2">
    <source>
        <dbReference type="Proteomes" id="UP001208570"/>
    </source>
</evidence>
<accession>A0AAD9J2B1</accession>
<keyword evidence="2" id="KW-1185">Reference proteome</keyword>